<dbReference type="GO" id="GO:0003677">
    <property type="term" value="F:DNA binding"/>
    <property type="evidence" value="ECO:0007669"/>
    <property type="project" value="UniProtKB-KW"/>
</dbReference>
<protein>
    <recommendedName>
        <fullName evidence="2">AraC-type arabinose-binding/dimerisation domain-containing protein</fullName>
    </recommendedName>
</protein>
<comment type="caution">
    <text evidence="3">The sequence shown here is derived from an EMBL/GenBank/DDBJ whole genome shotgun (WGS) entry which is preliminary data.</text>
</comment>
<reference evidence="3" key="1">
    <citation type="submission" date="2021-04" db="EMBL/GenBank/DDBJ databases">
        <authorList>
            <person name="Rodrigo-Torres L."/>
            <person name="Arahal R. D."/>
            <person name="Lucena T."/>
        </authorList>
    </citation>
    <scope>NUCLEOTIDE SEQUENCE</scope>
    <source>
        <strain evidence="3">CECT 9275</strain>
    </source>
</reference>
<evidence type="ECO:0000256" key="1">
    <source>
        <dbReference type="ARBA" id="ARBA00023125"/>
    </source>
</evidence>
<proteinExistence type="predicted"/>
<dbReference type="SUPFAM" id="SSF51215">
    <property type="entry name" value="Regulatory protein AraC"/>
    <property type="match status" value="1"/>
</dbReference>
<keyword evidence="4" id="KW-1185">Reference proteome</keyword>
<evidence type="ECO:0000313" key="4">
    <source>
        <dbReference type="Proteomes" id="UP000680038"/>
    </source>
</evidence>
<accession>A0A916JB11</accession>
<dbReference type="Proteomes" id="UP000680038">
    <property type="component" value="Unassembled WGS sequence"/>
</dbReference>
<evidence type="ECO:0000259" key="2">
    <source>
        <dbReference type="Pfam" id="PF02311"/>
    </source>
</evidence>
<dbReference type="InterPro" id="IPR003313">
    <property type="entry name" value="AraC-bd"/>
</dbReference>
<sequence>MLKKAKSIPVNYFADASNAGISIEKILVEEMVTFKEAKQAHRHDCHSFFLLENGTVTIEIDFRQFQIQSPSIIYMHPDQVHLILAFKNVKVCSLAISNENLNPAYLQLLESIRPVTLQASFNME</sequence>
<evidence type="ECO:0000313" key="3">
    <source>
        <dbReference type="EMBL" id="CAG4997660.1"/>
    </source>
</evidence>
<organism evidence="3 4">
    <name type="scientific">Dyadobacter helix</name>
    <dbReference type="NCBI Taxonomy" id="2822344"/>
    <lineage>
        <taxon>Bacteria</taxon>
        <taxon>Pseudomonadati</taxon>
        <taxon>Bacteroidota</taxon>
        <taxon>Cytophagia</taxon>
        <taxon>Cytophagales</taxon>
        <taxon>Spirosomataceae</taxon>
        <taxon>Dyadobacter</taxon>
    </lineage>
</organism>
<dbReference type="InterPro" id="IPR037923">
    <property type="entry name" value="HTH-like"/>
</dbReference>
<dbReference type="EMBL" id="CAJRAF010000002">
    <property type="protein sequence ID" value="CAG4997660.1"/>
    <property type="molecule type" value="Genomic_DNA"/>
</dbReference>
<dbReference type="Gene3D" id="2.60.120.10">
    <property type="entry name" value="Jelly Rolls"/>
    <property type="match status" value="1"/>
</dbReference>
<dbReference type="GO" id="GO:0006355">
    <property type="term" value="P:regulation of DNA-templated transcription"/>
    <property type="evidence" value="ECO:0007669"/>
    <property type="project" value="InterPro"/>
</dbReference>
<gene>
    <name evidence="3" type="ORF">DYBT9275_01826</name>
</gene>
<dbReference type="Pfam" id="PF02311">
    <property type="entry name" value="AraC_binding"/>
    <property type="match status" value="1"/>
</dbReference>
<dbReference type="RefSeq" id="WP_215238521.1">
    <property type="nucleotide sequence ID" value="NZ_CAJRAF010000002.1"/>
</dbReference>
<dbReference type="InterPro" id="IPR014710">
    <property type="entry name" value="RmlC-like_jellyroll"/>
</dbReference>
<dbReference type="AlphaFoldDB" id="A0A916JB11"/>
<keyword evidence="1" id="KW-0238">DNA-binding</keyword>
<name>A0A916JB11_9BACT</name>
<feature type="domain" description="AraC-type arabinose-binding/dimerisation" evidence="2">
    <location>
        <begin position="40"/>
        <end position="83"/>
    </location>
</feature>